<keyword evidence="2" id="KW-0493">Microtubule</keyword>
<evidence type="ECO:0000256" key="2">
    <source>
        <dbReference type="ARBA" id="ARBA00022701"/>
    </source>
</evidence>
<feature type="domain" description="Tubulin/FtsZ GTPase" evidence="7">
    <location>
        <begin position="181"/>
        <end position="254"/>
    </location>
</feature>
<keyword evidence="3" id="KW-0547">Nucleotide-binding</keyword>
<comment type="catalytic activity">
    <reaction evidence="6">
        <text>GTP + H2O = GDP + phosphate + H(+)</text>
        <dbReference type="Rhea" id="RHEA:19669"/>
        <dbReference type="ChEBI" id="CHEBI:15377"/>
        <dbReference type="ChEBI" id="CHEBI:15378"/>
        <dbReference type="ChEBI" id="CHEBI:37565"/>
        <dbReference type="ChEBI" id="CHEBI:43474"/>
        <dbReference type="ChEBI" id="CHEBI:58189"/>
    </reaction>
    <physiologicalReaction direction="left-to-right" evidence="6">
        <dbReference type="Rhea" id="RHEA:19670"/>
    </physiologicalReaction>
</comment>
<accession>A0ABQ9GEN9</accession>
<keyword evidence="5" id="KW-0342">GTP-binding</keyword>
<evidence type="ECO:0000256" key="1">
    <source>
        <dbReference type="ARBA" id="ARBA00009636"/>
    </source>
</evidence>
<comment type="similarity">
    <text evidence="1">Belongs to the tubulin family.</text>
</comment>
<dbReference type="InterPro" id="IPR000217">
    <property type="entry name" value="Tubulin"/>
</dbReference>
<sequence>MNLLVDLMLAKMAGILSCPAAAILLASVARDPIWQIAMVRARLREPTCRELRADFIRRFRTPVATNVIIRHLVNKFNRTGSAKDEERSGRPSVPEYTLKRIQEVSLPAVAFWRFTIPRFTCVGSQDIDAKNRPNHFTPLFSAVHSPAGASGAGDYKTSCYDGKRVPASCLLPEAAGMKNRECISIHVGQAGVQIGNACWELYCLEHGIQPDGQMPSDKTIGGGDDSFNTFFSETGAGKHVPRAVFVDLEPTVVGMSLISAWLDTRYSAEIAA</sequence>
<evidence type="ECO:0000256" key="3">
    <source>
        <dbReference type="ARBA" id="ARBA00022741"/>
    </source>
</evidence>
<organism evidence="8 9">
    <name type="scientific">Dryococelus australis</name>
    <dbReference type="NCBI Taxonomy" id="614101"/>
    <lineage>
        <taxon>Eukaryota</taxon>
        <taxon>Metazoa</taxon>
        <taxon>Ecdysozoa</taxon>
        <taxon>Arthropoda</taxon>
        <taxon>Hexapoda</taxon>
        <taxon>Insecta</taxon>
        <taxon>Pterygota</taxon>
        <taxon>Neoptera</taxon>
        <taxon>Polyneoptera</taxon>
        <taxon>Phasmatodea</taxon>
        <taxon>Verophasmatodea</taxon>
        <taxon>Anareolatae</taxon>
        <taxon>Phasmatidae</taxon>
        <taxon>Eurycanthinae</taxon>
        <taxon>Dryococelus</taxon>
    </lineage>
</organism>
<dbReference type="Gene3D" id="3.40.50.1440">
    <property type="entry name" value="Tubulin/FtsZ, GTPase domain"/>
    <property type="match status" value="1"/>
</dbReference>
<dbReference type="EMBL" id="JARBHB010000012">
    <property type="protein sequence ID" value="KAJ8870864.1"/>
    <property type="molecule type" value="Genomic_DNA"/>
</dbReference>
<evidence type="ECO:0000313" key="8">
    <source>
        <dbReference type="EMBL" id="KAJ8870864.1"/>
    </source>
</evidence>
<dbReference type="Pfam" id="PF00091">
    <property type="entry name" value="Tubulin"/>
    <property type="match status" value="1"/>
</dbReference>
<dbReference type="InterPro" id="IPR036525">
    <property type="entry name" value="Tubulin/FtsZ_GTPase_sf"/>
</dbReference>
<dbReference type="InterPro" id="IPR003008">
    <property type="entry name" value="Tubulin_FtsZ_GTPase"/>
</dbReference>
<dbReference type="SUPFAM" id="SSF52490">
    <property type="entry name" value="Tubulin nucleotide-binding domain-like"/>
    <property type="match status" value="1"/>
</dbReference>
<keyword evidence="9" id="KW-1185">Reference proteome</keyword>
<proteinExistence type="inferred from homology"/>
<gene>
    <name evidence="8" type="ORF">PR048_027165</name>
</gene>
<evidence type="ECO:0000259" key="7">
    <source>
        <dbReference type="Pfam" id="PF00091"/>
    </source>
</evidence>
<dbReference type="Proteomes" id="UP001159363">
    <property type="component" value="Chromosome 11"/>
</dbReference>
<dbReference type="PRINTS" id="PR01161">
    <property type="entry name" value="TUBULIN"/>
</dbReference>
<evidence type="ECO:0000313" key="9">
    <source>
        <dbReference type="Proteomes" id="UP001159363"/>
    </source>
</evidence>
<dbReference type="PANTHER" id="PTHR11588">
    <property type="entry name" value="TUBULIN"/>
    <property type="match status" value="1"/>
</dbReference>
<evidence type="ECO:0000256" key="5">
    <source>
        <dbReference type="ARBA" id="ARBA00023134"/>
    </source>
</evidence>
<protein>
    <recommendedName>
        <fullName evidence="7">Tubulin/FtsZ GTPase domain-containing protein</fullName>
    </recommendedName>
</protein>
<comment type="caution">
    <text evidence="8">The sequence shown here is derived from an EMBL/GenBank/DDBJ whole genome shotgun (WGS) entry which is preliminary data.</text>
</comment>
<keyword evidence="4" id="KW-0378">Hydrolase</keyword>
<name>A0ABQ9GEN9_9NEOP</name>
<dbReference type="InterPro" id="IPR002452">
    <property type="entry name" value="Alpha_tubulin"/>
</dbReference>
<reference evidence="8 9" key="1">
    <citation type="submission" date="2023-02" db="EMBL/GenBank/DDBJ databases">
        <title>LHISI_Scaffold_Assembly.</title>
        <authorList>
            <person name="Stuart O.P."/>
            <person name="Cleave R."/>
            <person name="Magrath M.J.L."/>
            <person name="Mikheyev A.S."/>
        </authorList>
    </citation>
    <scope>NUCLEOTIDE SEQUENCE [LARGE SCALE GENOMIC DNA]</scope>
    <source>
        <strain evidence="8">Daus_M_001</strain>
        <tissue evidence="8">Leg muscle</tissue>
    </source>
</reference>
<dbReference type="PRINTS" id="PR01162">
    <property type="entry name" value="ALPHATUBULIN"/>
</dbReference>
<evidence type="ECO:0000256" key="4">
    <source>
        <dbReference type="ARBA" id="ARBA00022801"/>
    </source>
</evidence>
<evidence type="ECO:0000256" key="6">
    <source>
        <dbReference type="ARBA" id="ARBA00049117"/>
    </source>
</evidence>